<dbReference type="SUPFAM" id="SSF54523">
    <property type="entry name" value="Pili subunits"/>
    <property type="match status" value="1"/>
</dbReference>
<dbReference type="Pfam" id="PF07963">
    <property type="entry name" value="N_methyl"/>
    <property type="match status" value="1"/>
</dbReference>
<dbReference type="OrthoDB" id="40582at10239"/>
<dbReference type="GeneID" id="26628557"/>
<protein>
    <submittedName>
        <fullName evidence="1">Uncharacterized protein</fullName>
    </submittedName>
</protein>
<evidence type="ECO:0000313" key="1">
    <source>
        <dbReference type="EMBL" id="AJT61072.1"/>
    </source>
</evidence>
<dbReference type="PROSITE" id="PS00409">
    <property type="entry name" value="PROKAR_NTER_METHYL"/>
    <property type="match status" value="1"/>
</dbReference>
<dbReference type="Proteomes" id="UP000202888">
    <property type="component" value="Segment"/>
</dbReference>
<dbReference type="KEGG" id="vg:26628557"/>
<dbReference type="NCBIfam" id="TIGR02532">
    <property type="entry name" value="IV_pilin_GFxxxE"/>
    <property type="match status" value="1"/>
</dbReference>
<dbReference type="EMBL" id="KP671755">
    <property type="protein sequence ID" value="AJT61072.1"/>
    <property type="molecule type" value="Genomic_DNA"/>
</dbReference>
<reference evidence="1 2" key="1">
    <citation type="journal article" date="2016" name="Genom Data">
        <title>Complete genome sequence of a giant Vibrio phage ValKK3 infecting Vibrio alginolyticus.</title>
        <authorList>
            <person name="Lal T.M."/>
            <person name="Sano M."/>
            <person name="Hatai K."/>
            <person name="Ransangan J."/>
        </authorList>
    </citation>
    <scope>NUCLEOTIDE SEQUENCE [LARGE SCALE GENOMIC DNA]</scope>
</reference>
<organism evidence="1 2">
    <name type="scientific">Vibrio phage ValKK3</name>
    <dbReference type="NCBI Taxonomy" id="1610855"/>
    <lineage>
        <taxon>Viruses</taxon>
        <taxon>Duplodnaviria</taxon>
        <taxon>Heunggongvirae</taxon>
        <taxon>Uroviricota</taxon>
        <taxon>Caudoviricetes</taxon>
        <taxon>Pantevenvirales</taxon>
        <taxon>Straboviridae</taxon>
        <taxon>Schizotequatrovirus</taxon>
        <taxon>Schizotequatrovirus valkk3</taxon>
    </lineage>
</organism>
<dbReference type="InterPro" id="IPR045584">
    <property type="entry name" value="Pilin-like"/>
</dbReference>
<evidence type="ECO:0000313" key="2">
    <source>
        <dbReference type="Proteomes" id="UP000202888"/>
    </source>
</evidence>
<sequence>MKSKGFTLIELIVLIAILGILASVAAGTLFEAEQPTSYSTQPQSETYEIDGQLMQCTPVQAVWDDDF</sequence>
<dbReference type="InterPro" id="IPR012902">
    <property type="entry name" value="N_methyl_site"/>
</dbReference>
<name>A0A0D4DBP9_9CAUD</name>
<accession>A0A0D4DBP9</accession>
<proteinExistence type="predicted"/>
<dbReference type="RefSeq" id="YP_009201334.1">
    <property type="nucleotide sequence ID" value="NC_028829.1"/>
</dbReference>
<keyword evidence="2" id="KW-1185">Reference proteome</keyword>
<dbReference type="Gene3D" id="3.30.700.10">
    <property type="entry name" value="Glycoprotein, Type 4 Pilin"/>
    <property type="match status" value="1"/>
</dbReference>